<dbReference type="GO" id="GO:0015562">
    <property type="term" value="F:efflux transmembrane transporter activity"/>
    <property type="evidence" value="ECO:0007669"/>
    <property type="project" value="TreeGrafter"/>
</dbReference>
<dbReference type="NCBIfam" id="TIGR01730">
    <property type="entry name" value="RND_mfp"/>
    <property type="match status" value="1"/>
</dbReference>
<protein>
    <submittedName>
        <fullName evidence="5">Efflux RND transporter periplasmic adaptor subunit</fullName>
    </submittedName>
</protein>
<evidence type="ECO:0000259" key="3">
    <source>
        <dbReference type="Pfam" id="PF25917"/>
    </source>
</evidence>
<feature type="domain" description="CusB-like beta-barrel" evidence="4">
    <location>
        <begin position="207"/>
        <end position="277"/>
    </location>
</feature>
<dbReference type="InterPro" id="IPR006143">
    <property type="entry name" value="RND_pump_MFP"/>
</dbReference>
<dbReference type="KEGG" id="kim:G3T16_02425"/>
<reference evidence="5 6" key="1">
    <citation type="submission" date="2020-02" db="EMBL/GenBank/DDBJ databases">
        <title>Genome sequencing for Kineobactrum sp. M2.</title>
        <authorList>
            <person name="Park S.-J."/>
        </authorList>
    </citation>
    <scope>NUCLEOTIDE SEQUENCE [LARGE SCALE GENOMIC DNA]</scope>
    <source>
        <strain evidence="5 6">M2</strain>
    </source>
</reference>
<feature type="domain" description="Multidrug resistance protein MdtA-like barrel-sandwich hybrid" evidence="3">
    <location>
        <begin position="74"/>
        <end position="195"/>
    </location>
</feature>
<name>A0A6C0U4P6_9GAMM</name>
<dbReference type="Proteomes" id="UP000477680">
    <property type="component" value="Chromosome"/>
</dbReference>
<dbReference type="Pfam" id="PF25954">
    <property type="entry name" value="Beta-barrel_RND_2"/>
    <property type="match status" value="1"/>
</dbReference>
<evidence type="ECO:0000313" key="6">
    <source>
        <dbReference type="Proteomes" id="UP000477680"/>
    </source>
</evidence>
<keyword evidence="2" id="KW-0175">Coiled coil</keyword>
<comment type="similarity">
    <text evidence="1">Belongs to the membrane fusion protein (MFP) (TC 8.A.1) family.</text>
</comment>
<dbReference type="PANTHER" id="PTHR30469">
    <property type="entry name" value="MULTIDRUG RESISTANCE PROTEIN MDTA"/>
    <property type="match status" value="1"/>
</dbReference>
<keyword evidence="6" id="KW-1185">Reference proteome</keyword>
<sequence>MFKTQIKPLWTAGGLVVLLVLWLASGDILRAPDRAPEASEPSASALNRVQVREFRSQAHQPLLSVQGQVQAWQQVEMIARVGGEVMNLPVRQGSRVEKGTVLVELDAEDREARVAQLEADLALVEAELEATEKLGARDLTSQIEQLDAVAERARVRAELEAVKLALRNTRPTAPFDGFFDRRFVDEGDYVEPGQRLLRFADISRVRVSAQIPQQDVHKLEVGYPAAITLFDHHRLEGELSYIAAVADPETRSYYIEIEAENPDLRRIAGGSASIRIRLAQEQAHRISLSLLSLDGDGRMVVRYVDDEQRVHEQPVELLSTNREGAWVAGLPDRVKLITQGAGFVELGQEVEAVMAGEE</sequence>
<proteinExistence type="inferred from homology"/>
<dbReference type="GO" id="GO:1990281">
    <property type="term" value="C:efflux pump complex"/>
    <property type="evidence" value="ECO:0007669"/>
    <property type="project" value="TreeGrafter"/>
</dbReference>
<dbReference type="Gene3D" id="2.40.420.20">
    <property type="match status" value="1"/>
</dbReference>
<dbReference type="EMBL" id="CP048711">
    <property type="protein sequence ID" value="QIB64424.1"/>
    <property type="molecule type" value="Genomic_DNA"/>
</dbReference>
<dbReference type="Gene3D" id="1.10.287.470">
    <property type="entry name" value="Helix hairpin bin"/>
    <property type="match status" value="1"/>
</dbReference>
<dbReference type="InterPro" id="IPR058792">
    <property type="entry name" value="Beta-barrel_RND_2"/>
</dbReference>
<evidence type="ECO:0000313" key="5">
    <source>
        <dbReference type="EMBL" id="QIB64424.1"/>
    </source>
</evidence>
<evidence type="ECO:0000256" key="2">
    <source>
        <dbReference type="SAM" id="Coils"/>
    </source>
</evidence>
<dbReference type="Pfam" id="PF25917">
    <property type="entry name" value="BSH_RND"/>
    <property type="match status" value="1"/>
</dbReference>
<dbReference type="SUPFAM" id="SSF111369">
    <property type="entry name" value="HlyD-like secretion proteins"/>
    <property type="match status" value="1"/>
</dbReference>
<gene>
    <name evidence="5" type="ORF">G3T16_02425</name>
</gene>
<dbReference type="RefSeq" id="WP_163493674.1">
    <property type="nucleotide sequence ID" value="NZ_CP048711.1"/>
</dbReference>
<dbReference type="AlphaFoldDB" id="A0A6C0U4P6"/>
<dbReference type="InterPro" id="IPR058625">
    <property type="entry name" value="MdtA-like_BSH"/>
</dbReference>
<evidence type="ECO:0000256" key="1">
    <source>
        <dbReference type="ARBA" id="ARBA00009477"/>
    </source>
</evidence>
<organism evidence="5 6">
    <name type="scientific">Kineobactrum salinum</name>
    <dbReference type="NCBI Taxonomy" id="2708301"/>
    <lineage>
        <taxon>Bacteria</taxon>
        <taxon>Pseudomonadati</taxon>
        <taxon>Pseudomonadota</taxon>
        <taxon>Gammaproteobacteria</taxon>
        <taxon>Cellvibrionales</taxon>
        <taxon>Halieaceae</taxon>
        <taxon>Kineobactrum</taxon>
    </lineage>
</organism>
<feature type="coiled-coil region" evidence="2">
    <location>
        <begin position="107"/>
        <end position="156"/>
    </location>
</feature>
<accession>A0A6C0U4P6</accession>
<dbReference type="Gene3D" id="2.40.50.100">
    <property type="match status" value="1"/>
</dbReference>
<dbReference type="Gene3D" id="2.40.30.170">
    <property type="match status" value="1"/>
</dbReference>
<evidence type="ECO:0000259" key="4">
    <source>
        <dbReference type="Pfam" id="PF25954"/>
    </source>
</evidence>